<reference evidence="2 3" key="1">
    <citation type="journal article" date="2015" name="Genome Announc.">
        <title>Draft Genome Sequence and Gene Annotation of the Entomopathogenic Fungus Verticillium hemipterigenum.</title>
        <authorList>
            <person name="Horn F."/>
            <person name="Habel A."/>
            <person name="Scharf D.H."/>
            <person name="Dworschak J."/>
            <person name="Brakhage A.A."/>
            <person name="Guthke R."/>
            <person name="Hertweck C."/>
            <person name="Linde J."/>
        </authorList>
    </citation>
    <scope>NUCLEOTIDE SEQUENCE [LARGE SCALE GENOMIC DNA]</scope>
</reference>
<feature type="transmembrane region" description="Helical" evidence="1">
    <location>
        <begin position="32"/>
        <end position="52"/>
    </location>
</feature>
<evidence type="ECO:0000313" key="2">
    <source>
        <dbReference type="EMBL" id="CEJ82736.1"/>
    </source>
</evidence>
<dbReference type="PANTHER" id="PTHR39476:SF1">
    <property type="entry name" value="NADH DEHYDROGENASE [UBIQUINONE] 1 BETA SUBCOMPLEX SUBUNIT 4"/>
    <property type="match status" value="1"/>
</dbReference>
<sequence length="72" mass="8458">MAHLNVKPDPGFMKLAAMQRTRHQYFRWTPRTARITFMYVCVVPAIMGYIAYKTDGRYNFLGKRKGDSILEK</sequence>
<keyword evidence="1" id="KW-0472">Membrane</keyword>
<proteinExistence type="predicted"/>
<keyword evidence="1" id="KW-1133">Transmembrane helix</keyword>
<gene>
    <name evidence="2" type="ORF">VHEMI02785</name>
</gene>
<evidence type="ECO:0000313" key="3">
    <source>
        <dbReference type="Proteomes" id="UP000039046"/>
    </source>
</evidence>
<dbReference type="PANTHER" id="PTHR39476">
    <property type="entry name" value="NADH:UBIQUINONE OXIDOREDUCTASE 6.6KD SUBUNIT"/>
    <property type="match status" value="1"/>
</dbReference>
<dbReference type="EMBL" id="CDHN01000001">
    <property type="protein sequence ID" value="CEJ82736.1"/>
    <property type="molecule type" value="Genomic_DNA"/>
</dbReference>
<organism evidence="2 3">
    <name type="scientific">[Torrubiella] hemipterigena</name>
    <dbReference type="NCBI Taxonomy" id="1531966"/>
    <lineage>
        <taxon>Eukaryota</taxon>
        <taxon>Fungi</taxon>
        <taxon>Dikarya</taxon>
        <taxon>Ascomycota</taxon>
        <taxon>Pezizomycotina</taxon>
        <taxon>Sordariomycetes</taxon>
        <taxon>Hypocreomycetidae</taxon>
        <taxon>Hypocreales</taxon>
        <taxon>Clavicipitaceae</taxon>
        <taxon>Clavicipitaceae incertae sedis</taxon>
        <taxon>'Torrubiella' clade</taxon>
    </lineage>
</organism>
<protein>
    <submittedName>
        <fullName evidence="2">Putative NADH:ubiquinone oxidoreductase 6.6kD subunit</fullName>
    </submittedName>
</protein>
<accession>A0A0A1SWS4</accession>
<dbReference type="STRING" id="1531966.A0A0A1SWS4"/>
<dbReference type="Proteomes" id="UP000039046">
    <property type="component" value="Unassembled WGS sequence"/>
</dbReference>
<keyword evidence="3" id="KW-1185">Reference proteome</keyword>
<keyword evidence="2" id="KW-0830">Ubiquinone</keyword>
<name>A0A0A1SWS4_9HYPO</name>
<evidence type="ECO:0000256" key="1">
    <source>
        <dbReference type="SAM" id="Phobius"/>
    </source>
</evidence>
<dbReference type="AlphaFoldDB" id="A0A0A1SWS4"/>
<keyword evidence="1" id="KW-0812">Transmembrane</keyword>